<organism evidence="1 2">
    <name type="scientific">Sordaria macrospora</name>
    <dbReference type="NCBI Taxonomy" id="5147"/>
    <lineage>
        <taxon>Eukaryota</taxon>
        <taxon>Fungi</taxon>
        <taxon>Dikarya</taxon>
        <taxon>Ascomycota</taxon>
        <taxon>Pezizomycotina</taxon>
        <taxon>Sordariomycetes</taxon>
        <taxon>Sordariomycetidae</taxon>
        <taxon>Sordariales</taxon>
        <taxon>Sordariaceae</taxon>
        <taxon>Sordaria</taxon>
    </lineage>
</organism>
<protein>
    <submittedName>
        <fullName evidence="1">Uncharacterized protein</fullName>
    </submittedName>
</protein>
<proteinExistence type="predicted"/>
<dbReference type="Proteomes" id="UP000433876">
    <property type="component" value="Unassembled WGS sequence"/>
</dbReference>
<evidence type="ECO:0000313" key="2">
    <source>
        <dbReference type="Proteomes" id="UP000433876"/>
    </source>
</evidence>
<sequence length="179" mass="19780">MPAGKIACLTPKLRGREASKEDKNLIFNVLKNIAISNASNKVLLKFYGAKAAERVNISSEAVLGNRWSIVRQKFGLNDNLPINPSKAQMSSVEPQLRGEKTTASALNIILSILENLKEKVTADWAKVAERAGLKSEDEALQAWGNLCAEYQLFNEEDTARETTNDLYPRPPRVVVANKV</sequence>
<dbReference type="VEuPathDB" id="FungiDB:SMAC_04177"/>
<gene>
    <name evidence="1" type="ORF">SMACR_04177</name>
</gene>
<reference evidence="1 2" key="1">
    <citation type="submission" date="2017-07" db="EMBL/GenBank/DDBJ databases">
        <title>Genome sequence of the Sordaria macrospora wild type strain R19027.</title>
        <authorList>
            <person name="Nowrousian M."/>
            <person name="Teichert I."/>
            <person name="Kueck U."/>
        </authorList>
    </citation>
    <scope>NUCLEOTIDE SEQUENCE [LARGE SCALE GENOMIC DNA]</scope>
    <source>
        <strain evidence="1 2">R19027</strain>
        <tissue evidence="1">Mycelium</tissue>
    </source>
</reference>
<name>A0A8S8ZFQ9_SORMA</name>
<evidence type="ECO:0000313" key="1">
    <source>
        <dbReference type="EMBL" id="KAA8628933.1"/>
    </source>
</evidence>
<dbReference type="AlphaFoldDB" id="A0A8S8ZFQ9"/>
<accession>A0A8S8ZFQ9</accession>
<comment type="caution">
    <text evidence="1">The sequence shown here is derived from an EMBL/GenBank/DDBJ whole genome shotgun (WGS) entry which is preliminary data.</text>
</comment>
<dbReference type="EMBL" id="NMPR01000157">
    <property type="protein sequence ID" value="KAA8628933.1"/>
    <property type="molecule type" value="Genomic_DNA"/>
</dbReference>